<dbReference type="EMBL" id="LJAM02000399">
    <property type="protein sequence ID" value="RAP70265.1"/>
    <property type="molecule type" value="Genomic_DNA"/>
</dbReference>
<protein>
    <submittedName>
        <fullName evidence="1">Uncharacterized protein</fullName>
    </submittedName>
</protein>
<organism evidence="1 2">
    <name type="scientific">Candidatus Erwinia dacicola</name>
    <dbReference type="NCBI Taxonomy" id="252393"/>
    <lineage>
        <taxon>Bacteria</taxon>
        <taxon>Pseudomonadati</taxon>
        <taxon>Pseudomonadota</taxon>
        <taxon>Gammaproteobacteria</taxon>
        <taxon>Enterobacterales</taxon>
        <taxon>Erwiniaceae</taxon>
        <taxon>Erwinia</taxon>
    </lineage>
</organism>
<keyword evidence="2" id="KW-1185">Reference proteome</keyword>
<name>A0A328TMQ8_9GAMM</name>
<proteinExistence type="predicted"/>
<dbReference type="AlphaFoldDB" id="A0A328TMQ8"/>
<accession>A0A328TMQ8</accession>
<evidence type="ECO:0000313" key="2">
    <source>
        <dbReference type="Proteomes" id="UP000244334"/>
    </source>
</evidence>
<sequence length="39" mass="4127">MPLGAQQHAIGADLRRTAIVSNKKLLKGKSVGAKNDLLL</sequence>
<comment type="caution">
    <text evidence="1">The sequence shown here is derived from an EMBL/GenBank/DDBJ whole genome shotgun (WGS) entry which is preliminary data.</text>
</comment>
<dbReference type="Proteomes" id="UP000244334">
    <property type="component" value="Unassembled WGS sequence"/>
</dbReference>
<reference evidence="1" key="1">
    <citation type="submission" date="2018-04" db="EMBL/GenBank/DDBJ databases">
        <title>Genomes of the Obligate Erwinia dacicola and Facultative Enterobacter sp. OLF Endosymbionts of the Olive Fruit fly, Bactrocera oleae.</title>
        <authorList>
            <person name="Estes A.M."/>
            <person name="Hearn D.J."/>
            <person name="Agarwal S."/>
            <person name="Pierson E.A."/>
            <person name="Dunning-Hotopp J.C."/>
        </authorList>
    </citation>
    <scope>NUCLEOTIDE SEQUENCE [LARGE SCALE GENOMIC DNA]</scope>
    <source>
        <strain evidence="1">Oroville</strain>
    </source>
</reference>
<gene>
    <name evidence="1" type="ORF">ACZ87_02932</name>
</gene>
<evidence type="ECO:0000313" key="1">
    <source>
        <dbReference type="EMBL" id="RAP70265.1"/>
    </source>
</evidence>